<dbReference type="AlphaFoldDB" id="A0AAV8Z388"/>
<comment type="caution">
    <text evidence="3">The sequence shown here is derived from an EMBL/GenBank/DDBJ whole genome shotgun (WGS) entry which is preliminary data.</text>
</comment>
<sequence length="174" mass="19533">MSVLVWTSSERIRQKFKNQANLIQLSNDMSLMAAMGTLLRSLRQSQQLPDVFLAAHTNGTLRAHTQHILTQHILTLRAHESKFGYVVSDGFKCLGFFIQNKPRKSSLDQPGHKSTSSYQDDSKCPHSSSSGTLDSFRRRRSSIDLYEEAASILGLTCAETDDCKCLECQVLLPR</sequence>
<dbReference type="InterPro" id="IPR032061">
    <property type="entry name" value="DUF4802"/>
</dbReference>
<evidence type="ECO:0000256" key="1">
    <source>
        <dbReference type="SAM" id="MobiDB-lite"/>
    </source>
</evidence>
<feature type="region of interest" description="Disordered" evidence="1">
    <location>
        <begin position="104"/>
        <end position="133"/>
    </location>
</feature>
<name>A0AAV8Z388_9CUCU</name>
<evidence type="ECO:0000259" key="2">
    <source>
        <dbReference type="Pfam" id="PF16060"/>
    </source>
</evidence>
<proteinExistence type="predicted"/>
<reference evidence="3" key="1">
    <citation type="journal article" date="2023" name="Insect Mol. Biol.">
        <title>Genome sequencing provides insights into the evolution of gene families encoding plant cell wall-degrading enzymes in longhorned beetles.</title>
        <authorList>
            <person name="Shin N.R."/>
            <person name="Okamura Y."/>
            <person name="Kirsch R."/>
            <person name="Pauchet Y."/>
        </authorList>
    </citation>
    <scope>NUCLEOTIDE SEQUENCE</scope>
    <source>
        <strain evidence="3">AMC_N1</strain>
    </source>
</reference>
<organism evidence="3 4">
    <name type="scientific">Aromia moschata</name>
    <dbReference type="NCBI Taxonomy" id="1265417"/>
    <lineage>
        <taxon>Eukaryota</taxon>
        <taxon>Metazoa</taxon>
        <taxon>Ecdysozoa</taxon>
        <taxon>Arthropoda</taxon>
        <taxon>Hexapoda</taxon>
        <taxon>Insecta</taxon>
        <taxon>Pterygota</taxon>
        <taxon>Neoptera</taxon>
        <taxon>Endopterygota</taxon>
        <taxon>Coleoptera</taxon>
        <taxon>Polyphaga</taxon>
        <taxon>Cucujiformia</taxon>
        <taxon>Chrysomeloidea</taxon>
        <taxon>Cerambycidae</taxon>
        <taxon>Cerambycinae</taxon>
        <taxon>Callichromatini</taxon>
        <taxon>Aromia</taxon>
    </lineage>
</organism>
<protein>
    <recommendedName>
        <fullName evidence="2">DUF4802 domain-containing protein</fullName>
    </recommendedName>
</protein>
<evidence type="ECO:0000313" key="3">
    <source>
        <dbReference type="EMBL" id="KAJ8958606.1"/>
    </source>
</evidence>
<accession>A0AAV8Z388</accession>
<gene>
    <name evidence="3" type="ORF">NQ318_016327</name>
</gene>
<evidence type="ECO:0000313" key="4">
    <source>
        <dbReference type="Proteomes" id="UP001162162"/>
    </source>
</evidence>
<dbReference type="Pfam" id="PF16060">
    <property type="entry name" value="DUF4802"/>
    <property type="match status" value="1"/>
</dbReference>
<feature type="domain" description="DUF4802" evidence="2">
    <location>
        <begin position="142"/>
        <end position="169"/>
    </location>
</feature>
<dbReference type="Proteomes" id="UP001162162">
    <property type="component" value="Unassembled WGS sequence"/>
</dbReference>
<feature type="compositionally biased region" description="Polar residues" evidence="1">
    <location>
        <begin position="112"/>
        <end position="133"/>
    </location>
</feature>
<keyword evidence="4" id="KW-1185">Reference proteome</keyword>
<dbReference type="EMBL" id="JAPWTK010000016">
    <property type="protein sequence ID" value="KAJ8958606.1"/>
    <property type="molecule type" value="Genomic_DNA"/>
</dbReference>